<name>A0AAU7V721_9ACTO</name>
<dbReference type="AlphaFoldDB" id="A0AAU7V721"/>
<gene>
    <name evidence="9" type="ORF">SAC06_09105</name>
</gene>
<accession>A0AAU7V721</accession>
<sequence>MKNLLSTRPRQIVFVLSIILLILVIAVTSLFFFFRTHALPGAKIGEISVGGQTQAALAQTLKSHQADQQVQLTVLDADPQPVVLAEAGVKVDEAATVDQVLAASRSVGGFLRGLFGTVQIEPVVTVDDAAFGTFADSLIGPEQSGAVDAAAVYDPDSGTFFAKEAQPGQTVDRDALRGELERAAQSLQPASVTAPVSVQDPAITTEAATAAVQEANHFLTAELTLNDNYPDSTSPDHDTRVSWIEFKQGDDGYHPTLKADLVTKWAQDFADETTDQPVNGLRNVDASGNVVATSLPAEDGYGVNNVAEVAPAFEQALRSSSDLSFDFTYDDLPATWTDRPALPGTEDWIYRPAEGEKWLDLNLTNATVTAYEGTDVVGGPWYMVPGEPRTPTVDGEFNVYLKYELQDMRGENVDGSKYLTEDVPWVTYFHGGYAFHGAPWRSSFGWTGPGGSHGCVNMQPVDAKFIYDWADMGTKVVSHY</sequence>
<protein>
    <submittedName>
        <fullName evidence="9">L,D-transpeptidase family protein</fullName>
    </submittedName>
</protein>
<dbReference type="Gene3D" id="2.40.440.10">
    <property type="entry name" value="L,D-transpeptidase catalytic domain-like"/>
    <property type="match status" value="1"/>
</dbReference>
<evidence type="ECO:0000256" key="5">
    <source>
        <dbReference type="ARBA" id="ARBA00023316"/>
    </source>
</evidence>
<dbReference type="GO" id="GO:0071555">
    <property type="term" value="P:cell wall organization"/>
    <property type="evidence" value="ECO:0007669"/>
    <property type="project" value="UniProtKB-UniRule"/>
</dbReference>
<dbReference type="GO" id="GO:0016740">
    <property type="term" value="F:transferase activity"/>
    <property type="evidence" value="ECO:0007669"/>
    <property type="project" value="UniProtKB-KW"/>
</dbReference>
<dbReference type="CDD" id="cd16913">
    <property type="entry name" value="YkuD_like"/>
    <property type="match status" value="1"/>
</dbReference>
<dbReference type="PROSITE" id="PS52029">
    <property type="entry name" value="LD_TPASE"/>
    <property type="match status" value="1"/>
</dbReference>
<evidence type="ECO:0000256" key="2">
    <source>
        <dbReference type="ARBA" id="ARBA00022679"/>
    </source>
</evidence>
<feature type="domain" description="L,D-TPase catalytic" evidence="8">
    <location>
        <begin position="357"/>
        <end position="479"/>
    </location>
</feature>
<reference evidence="9" key="1">
    <citation type="submission" date="2023-11" db="EMBL/GenBank/DDBJ databases">
        <title>Scrofimicrobium hongkongense sp. nov., isolated from a patient with peritonitis.</title>
        <authorList>
            <person name="Lao H.Y."/>
            <person name="Wong A.Y.P."/>
            <person name="Ng T.L."/>
            <person name="Wong R.Y.L."/>
            <person name="Yau M.C.Y."/>
            <person name="Lam J.Y.W."/>
            <person name="Siu G.K.H."/>
        </authorList>
    </citation>
    <scope>NUCLEOTIDE SEQUENCE</scope>
    <source>
        <strain evidence="9">R131</strain>
    </source>
</reference>
<evidence type="ECO:0000259" key="8">
    <source>
        <dbReference type="PROSITE" id="PS52029"/>
    </source>
</evidence>
<keyword evidence="3 6" id="KW-0133">Cell shape</keyword>
<feature type="active site" description="Proton donor/acceptor" evidence="6">
    <location>
        <position position="436"/>
    </location>
</feature>
<proteinExistence type="predicted"/>
<dbReference type="KEGG" id="sapp:SAC06_09105"/>
<evidence type="ECO:0000256" key="3">
    <source>
        <dbReference type="ARBA" id="ARBA00022960"/>
    </source>
</evidence>
<dbReference type="GO" id="GO:0018104">
    <property type="term" value="P:peptidoglycan-protein cross-linking"/>
    <property type="evidence" value="ECO:0007669"/>
    <property type="project" value="TreeGrafter"/>
</dbReference>
<dbReference type="PANTHER" id="PTHR30582:SF2">
    <property type="entry name" value="L,D-TRANSPEPTIDASE YCIB-RELATED"/>
    <property type="match status" value="1"/>
</dbReference>
<feature type="active site" description="Nucleophile" evidence="6">
    <location>
        <position position="455"/>
    </location>
</feature>
<evidence type="ECO:0000256" key="7">
    <source>
        <dbReference type="SAM" id="Phobius"/>
    </source>
</evidence>
<keyword evidence="2" id="KW-0808">Transferase</keyword>
<keyword evidence="7" id="KW-0812">Transmembrane</keyword>
<dbReference type="Pfam" id="PF03734">
    <property type="entry name" value="YkuD"/>
    <property type="match status" value="1"/>
</dbReference>
<keyword evidence="7" id="KW-0472">Membrane</keyword>
<dbReference type="SUPFAM" id="SSF141523">
    <property type="entry name" value="L,D-transpeptidase catalytic domain-like"/>
    <property type="match status" value="1"/>
</dbReference>
<dbReference type="RefSeq" id="WP_350257991.1">
    <property type="nucleotide sequence ID" value="NZ_CP138335.1"/>
</dbReference>
<dbReference type="PANTHER" id="PTHR30582">
    <property type="entry name" value="L,D-TRANSPEPTIDASE"/>
    <property type="match status" value="1"/>
</dbReference>
<dbReference type="GO" id="GO:0008360">
    <property type="term" value="P:regulation of cell shape"/>
    <property type="evidence" value="ECO:0007669"/>
    <property type="project" value="UniProtKB-UniRule"/>
</dbReference>
<keyword evidence="5 6" id="KW-0961">Cell wall biogenesis/degradation</keyword>
<evidence type="ECO:0000256" key="1">
    <source>
        <dbReference type="ARBA" id="ARBA00004752"/>
    </source>
</evidence>
<dbReference type="GO" id="GO:0005576">
    <property type="term" value="C:extracellular region"/>
    <property type="evidence" value="ECO:0007669"/>
    <property type="project" value="TreeGrafter"/>
</dbReference>
<dbReference type="InterPro" id="IPR038063">
    <property type="entry name" value="Transpep_catalytic_dom"/>
</dbReference>
<keyword evidence="4 6" id="KW-0573">Peptidoglycan synthesis</keyword>
<dbReference type="GO" id="GO:0071972">
    <property type="term" value="F:peptidoglycan L,D-transpeptidase activity"/>
    <property type="evidence" value="ECO:0007669"/>
    <property type="project" value="TreeGrafter"/>
</dbReference>
<evidence type="ECO:0000313" key="9">
    <source>
        <dbReference type="EMBL" id="XBW07789.1"/>
    </source>
</evidence>
<feature type="transmembrane region" description="Helical" evidence="7">
    <location>
        <begin position="12"/>
        <end position="34"/>
    </location>
</feature>
<comment type="pathway">
    <text evidence="1 6">Cell wall biogenesis; peptidoglycan biosynthesis.</text>
</comment>
<dbReference type="InterPro" id="IPR050979">
    <property type="entry name" value="LD-transpeptidase"/>
</dbReference>
<keyword evidence="7" id="KW-1133">Transmembrane helix</keyword>
<dbReference type="EMBL" id="CP138335">
    <property type="protein sequence ID" value="XBW07789.1"/>
    <property type="molecule type" value="Genomic_DNA"/>
</dbReference>
<evidence type="ECO:0000256" key="6">
    <source>
        <dbReference type="PROSITE-ProRule" id="PRU01373"/>
    </source>
</evidence>
<organism evidence="9">
    <name type="scientific">Scrofimicrobium appendicitidis</name>
    <dbReference type="NCBI Taxonomy" id="3079930"/>
    <lineage>
        <taxon>Bacteria</taxon>
        <taxon>Bacillati</taxon>
        <taxon>Actinomycetota</taxon>
        <taxon>Actinomycetes</taxon>
        <taxon>Actinomycetales</taxon>
        <taxon>Actinomycetaceae</taxon>
        <taxon>Scrofimicrobium</taxon>
    </lineage>
</organism>
<dbReference type="InterPro" id="IPR005490">
    <property type="entry name" value="LD_TPept_cat_dom"/>
</dbReference>
<evidence type="ECO:0000256" key="4">
    <source>
        <dbReference type="ARBA" id="ARBA00022984"/>
    </source>
</evidence>